<protein>
    <recommendedName>
        <fullName evidence="4">Polyketide cyclase</fullName>
    </recommendedName>
</protein>
<evidence type="ECO:0000313" key="3">
    <source>
        <dbReference type="Proteomes" id="UP000286715"/>
    </source>
</evidence>
<keyword evidence="1" id="KW-1133">Transmembrane helix</keyword>
<accession>A0A401XIY3</accession>
<keyword evidence="1" id="KW-0472">Membrane</keyword>
<keyword evidence="3" id="KW-1185">Reference proteome</keyword>
<dbReference type="EMBL" id="BHZE01000003">
    <property type="protein sequence ID" value="GCD76953.1"/>
    <property type="molecule type" value="Genomic_DNA"/>
</dbReference>
<evidence type="ECO:0000313" key="2">
    <source>
        <dbReference type="EMBL" id="GCD76953.1"/>
    </source>
</evidence>
<dbReference type="InterPro" id="IPR023393">
    <property type="entry name" value="START-like_dom_sf"/>
</dbReference>
<dbReference type="Gene3D" id="3.30.530.20">
    <property type="match status" value="1"/>
</dbReference>
<sequence length="181" mass="20567">MVSFASLKQTIMYLKSILLTVNSLIISAGLFAQNNGKMKSINNKAPVKCSKSITINASSERVWKILTDIDNWNTWQTEIHNPKLNGELLPETTFDWKTGGVKIHSTLHTVEPFKRFGWTGKATGMFAIHNWTLTEINGQTMVTVDESMDGFLAKLFKKSFNKNLEKGMHTWLELLKKECEK</sequence>
<evidence type="ECO:0008006" key="4">
    <source>
        <dbReference type="Google" id="ProtNLM"/>
    </source>
</evidence>
<evidence type="ECO:0000256" key="1">
    <source>
        <dbReference type="SAM" id="Phobius"/>
    </source>
</evidence>
<dbReference type="Proteomes" id="UP000286715">
    <property type="component" value="Unassembled WGS sequence"/>
</dbReference>
<proteinExistence type="predicted"/>
<dbReference type="AlphaFoldDB" id="A0A401XIY3"/>
<organism evidence="2 3">
    <name type="scientific">Thermaurantimonas aggregans</name>
    <dbReference type="NCBI Taxonomy" id="2173829"/>
    <lineage>
        <taxon>Bacteria</taxon>
        <taxon>Pseudomonadati</taxon>
        <taxon>Bacteroidota</taxon>
        <taxon>Flavobacteriia</taxon>
        <taxon>Flavobacteriales</taxon>
        <taxon>Schleiferiaceae</taxon>
        <taxon>Thermaurantimonas</taxon>
    </lineage>
</organism>
<reference evidence="2 3" key="1">
    <citation type="submission" date="2018-11" db="EMBL/GenBank/DDBJ databases">
        <title>Schleiferia aggregans sp. nov., a moderately thermophilic heterotrophic bacterium isolated from microbial mats at a terrestrial hot spring.</title>
        <authorList>
            <person name="Iino T."/>
            <person name="Ohkuma M."/>
            <person name="Haruta S."/>
        </authorList>
    </citation>
    <scope>NUCLEOTIDE SEQUENCE [LARGE SCALE GENOMIC DNA]</scope>
    <source>
        <strain evidence="2 3">LA</strain>
    </source>
</reference>
<dbReference type="SUPFAM" id="SSF55961">
    <property type="entry name" value="Bet v1-like"/>
    <property type="match status" value="1"/>
</dbReference>
<dbReference type="Pfam" id="PF10604">
    <property type="entry name" value="Polyketide_cyc2"/>
    <property type="match status" value="1"/>
</dbReference>
<feature type="transmembrane region" description="Helical" evidence="1">
    <location>
        <begin position="12"/>
        <end position="32"/>
    </location>
</feature>
<dbReference type="InterPro" id="IPR019587">
    <property type="entry name" value="Polyketide_cyclase/dehydratase"/>
</dbReference>
<keyword evidence="1" id="KW-0812">Transmembrane</keyword>
<comment type="caution">
    <text evidence="2">The sequence shown here is derived from an EMBL/GenBank/DDBJ whole genome shotgun (WGS) entry which is preliminary data.</text>
</comment>
<gene>
    <name evidence="2" type="ORF">JCM31826_04350</name>
</gene>
<name>A0A401XIY3_9FLAO</name>